<evidence type="ECO:0000256" key="1">
    <source>
        <dbReference type="SAM" id="MobiDB-lite"/>
    </source>
</evidence>
<dbReference type="OrthoDB" id="5336357at2759"/>
<gene>
    <name evidence="3" type="ORF">OnM2_066011</name>
</gene>
<comment type="caution">
    <text evidence="3">The sequence shown here is derived from an EMBL/GenBank/DDBJ whole genome shotgun (WGS) entry which is preliminary data.</text>
</comment>
<organism evidence="3 4">
    <name type="scientific">Erysiphe neolycopersici</name>
    <dbReference type="NCBI Taxonomy" id="212602"/>
    <lineage>
        <taxon>Eukaryota</taxon>
        <taxon>Fungi</taxon>
        <taxon>Dikarya</taxon>
        <taxon>Ascomycota</taxon>
        <taxon>Pezizomycotina</taxon>
        <taxon>Leotiomycetes</taxon>
        <taxon>Erysiphales</taxon>
        <taxon>Erysiphaceae</taxon>
        <taxon>Erysiphe</taxon>
    </lineage>
</organism>
<name>A0A420HMD4_9PEZI</name>
<evidence type="ECO:0000313" key="3">
    <source>
        <dbReference type="EMBL" id="RKF58590.1"/>
    </source>
</evidence>
<dbReference type="STRING" id="212602.A0A420HMD4"/>
<protein>
    <submittedName>
        <fullName evidence="3">Putative orf21 protein</fullName>
    </submittedName>
</protein>
<accession>A0A420HMD4</accession>
<feature type="compositionally biased region" description="Polar residues" evidence="1">
    <location>
        <begin position="28"/>
        <end position="42"/>
    </location>
</feature>
<dbReference type="InterPro" id="IPR017896">
    <property type="entry name" value="4Fe4S_Fe-S-bd"/>
</dbReference>
<feature type="compositionally biased region" description="Basic residues" evidence="1">
    <location>
        <begin position="43"/>
        <end position="52"/>
    </location>
</feature>
<dbReference type="AlphaFoldDB" id="A0A420HMD4"/>
<dbReference type="EMBL" id="MCFK01006681">
    <property type="protein sequence ID" value="RKF58590.1"/>
    <property type="molecule type" value="Genomic_DNA"/>
</dbReference>
<evidence type="ECO:0000259" key="2">
    <source>
        <dbReference type="PROSITE" id="PS51379"/>
    </source>
</evidence>
<evidence type="ECO:0000313" key="4">
    <source>
        <dbReference type="Proteomes" id="UP000286134"/>
    </source>
</evidence>
<keyword evidence="4" id="KW-1185">Reference proteome</keyword>
<sequence length="202" mass="22476">MISLKRKHSSQELHAFSSSSPAKFIDTDGSQISQSTRQSLHPSRTRKRHRNNRPLDSDVYVEEHTLSLLFSAQQNLSFPPVNFSNHQNSSQAVSIPSKSIHSSNQALLSSLWNCPSIRQPPLSCPAAQPAYNPLNKKTSIPSYFQMMNCEDCDAPIDFQEITVDNEGNDHTCASCGKCVCQSCSISYIDMERKCLICVGKIP</sequence>
<reference evidence="3 4" key="1">
    <citation type="journal article" date="2018" name="BMC Genomics">
        <title>Comparative genome analyses reveal sequence features reflecting distinct modes of host-adaptation between dicot and monocot powdery mildew.</title>
        <authorList>
            <person name="Wu Y."/>
            <person name="Ma X."/>
            <person name="Pan Z."/>
            <person name="Kale S.D."/>
            <person name="Song Y."/>
            <person name="King H."/>
            <person name="Zhang Q."/>
            <person name="Presley C."/>
            <person name="Deng X."/>
            <person name="Wei C.I."/>
            <person name="Xiao S."/>
        </authorList>
    </citation>
    <scope>NUCLEOTIDE SEQUENCE [LARGE SCALE GENOMIC DNA]</scope>
    <source>
        <strain evidence="3">UMSG2</strain>
    </source>
</reference>
<proteinExistence type="predicted"/>
<dbReference type="PROSITE" id="PS51379">
    <property type="entry name" value="4FE4S_FER_2"/>
    <property type="match status" value="1"/>
</dbReference>
<feature type="domain" description="4Fe-4S ferredoxin-type" evidence="2">
    <location>
        <begin position="159"/>
        <end position="193"/>
    </location>
</feature>
<dbReference type="Proteomes" id="UP000286134">
    <property type="component" value="Unassembled WGS sequence"/>
</dbReference>
<feature type="region of interest" description="Disordered" evidence="1">
    <location>
        <begin position="1"/>
        <end position="57"/>
    </location>
</feature>